<protein>
    <recommendedName>
        <fullName evidence="4">Integrase catalytic domain-containing protein</fullName>
    </recommendedName>
</protein>
<evidence type="ECO:0008006" key="4">
    <source>
        <dbReference type="Google" id="ProtNLM"/>
    </source>
</evidence>
<name>A0A9W6HX25_9ACTN</name>
<sequence length="165" mass="17756">MTNGTADNQLGKIRHTGLADAVDGYALSGVEGIRKPDTGLFEIVAQRCGTTLTEGGWMSATTPSPTSRWARQPGRERSGSTAAPGQVATTRHTTSSPMSSRRRRSCTRTTHSSEAGMTKAPADARADVFRFIEVYCNRKRLHSALGCRTPRKTRVGYSRGVTLAA</sequence>
<dbReference type="AlphaFoldDB" id="A0A9W6HX25"/>
<evidence type="ECO:0000313" key="3">
    <source>
        <dbReference type="Proteomes" id="UP001143474"/>
    </source>
</evidence>
<dbReference type="InterPro" id="IPR023214">
    <property type="entry name" value="HAD_sf"/>
</dbReference>
<dbReference type="Proteomes" id="UP001143474">
    <property type="component" value="Unassembled WGS sequence"/>
</dbReference>
<dbReference type="EMBL" id="BSEV01000001">
    <property type="protein sequence ID" value="GLK07642.1"/>
    <property type="molecule type" value="Genomic_DNA"/>
</dbReference>
<organism evidence="2 3">
    <name type="scientific">Streptosporangium carneum</name>
    <dbReference type="NCBI Taxonomy" id="47481"/>
    <lineage>
        <taxon>Bacteria</taxon>
        <taxon>Bacillati</taxon>
        <taxon>Actinomycetota</taxon>
        <taxon>Actinomycetes</taxon>
        <taxon>Streptosporangiales</taxon>
        <taxon>Streptosporangiaceae</taxon>
        <taxon>Streptosporangium</taxon>
    </lineage>
</organism>
<accession>A0A9W6HX25</accession>
<evidence type="ECO:0000313" key="2">
    <source>
        <dbReference type="EMBL" id="GLK07642.1"/>
    </source>
</evidence>
<feature type="region of interest" description="Disordered" evidence="1">
    <location>
        <begin position="54"/>
        <end position="119"/>
    </location>
</feature>
<proteinExistence type="predicted"/>
<feature type="compositionally biased region" description="Polar residues" evidence="1">
    <location>
        <begin position="54"/>
        <end position="69"/>
    </location>
</feature>
<reference evidence="2" key="2">
    <citation type="submission" date="2023-01" db="EMBL/GenBank/DDBJ databases">
        <authorList>
            <person name="Sun Q."/>
            <person name="Evtushenko L."/>
        </authorList>
    </citation>
    <scope>NUCLEOTIDE SEQUENCE</scope>
    <source>
        <strain evidence="2">VKM Ac-2007</strain>
    </source>
</reference>
<reference evidence="2" key="1">
    <citation type="journal article" date="2014" name="Int. J. Syst. Evol. Microbiol.">
        <title>Complete genome sequence of Corynebacterium casei LMG S-19264T (=DSM 44701T), isolated from a smear-ripened cheese.</title>
        <authorList>
            <consortium name="US DOE Joint Genome Institute (JGI-PGF)"/>
            <person name="Walter F."/>
            <person name="Albersmeier A."/>
            <person name="Kalinowski J."/>
            <person name="Ruckert C."/>
        </authorList>
    </citation>
    <scope>NUCLEOTIDE SEQUENCE</scope>
    <source>
        <strain evidence="2">VKM Ac-2007</strain>
    </source>
</reference>
<dbReference type="Gene3D" id="3.40.50.1000">
    <property type="entry name" value="HAD superfamily/HAD-like"/>
    <property type="match status" value="1"/>
</dbReference>
<comment type="caution">
    <text evidence="2">The sequence shown here is derived from an EMBL/GenBank/DDBJ whole genome shotgun (WGS) entry which is preliminary data.</text>
</comment>
<feature type="compositionally biased region" description="Low complexity" evidence="1">
    <location>
        <begin position="89"/>
        <end position="99"/>
    </location>
</feature>
<dbReference type="InterPro" id="IPR036412">
    <property type="entry name" value="HAD-like_sf"/>
</dbReference>
<dbReference type="SUPFAM" id="SSF56784">
    <property type="entry name" value="HAD-like"/>
    <property type="match status" value="1"/>
</dbReference>
<evidence type="ECO:0000256" key="1">
    <source>
        <dbReference type="SAM" id="MobiDB-lite"/>
    </source>
</evidence>
<gene>
    <name evidence="2" type="ORF">GCM10017600_10470</name>
</gene>
<keyword evidence="3" id="KW-1185">Reference proteome</keyword>